<feature type="region of interest" description="Disordered" evidence="1">
    <location>
        <begin position="443"/>
        <end position="498"/>
    </location>
</feature>
<evidence type="ECO:0000256" key="1">
    <source>
        <dbReference type="SAM" id="MobiDB-lite"/>
    </source>
</evidence>
<organism evidence="2 3">
    <name type="scientific">Fonsecaea nubica</name>
    <dbReference type="NCBI Taxonomy" id="856822"/>
    <lineage>
        <taxon>Eukaryota</taxon>
        <taxon>Fungi</taxon>
        <taxon>Dikarya</taxon>
        <taxon>Ascomycota</taxon>
        <taxon>Pezizomycotina</taxon>
        <taxon>Eurotiomycetes</taxon>
        <taxon>Chaetothyriomycetidae</taxon>
        <taxon>Chaetothyriales</taxon>
        <taxon>Herpotrichiellaceae</taxon>
        <taxon>Fonsecaea</taxon>
    </lineage>
</organism>
<accession>A0A178BZG8</accession>
<dbReference type="RefSeq" id="XP_022494591.1">
    <property type="nucleotide sequence ID" value="XM_022649435.1"/>
</dbReference>
<name>A0A178BZG8_9EURO</name>
<dbReference type="Proteomes" id="UP000185904">
    <property type="component" value="Unassembled WGS sequence"/>
</dbReference>
<dbReference type="EMBL" id="LVCJ01000138">
    <property type="protein sequence ID" value="OAL22396.1"/>
    <property type="molecule type" value="Genomic_DNA"/>
</dbReference>
<dbReference type="OrthoDB" id="2129688at2759"/>
<evidence type="ECO:0000313" key="2">
    <source>
        <dbReference type="EMBL" id="OAL22396.1"/>
    </source>
</evidence>
<protein>
    <recommendedName>
        <fullName evidence="4">BTB domain-containing protein</fullName>
    </recommendedName>
</protein>
<dbReference type="GeneID" id="34594567"/>
<dbReference type="PANTHER" id="PTHR38119">
    <property type="entry name" value="BTB DOMAIN-CONTAINING PROTEIN-RELATED"/>
    <property type="match status" value="1"/>
</dbReference>
<gene>
    <name evidence="2" type="ORF">AYO20_11182</name>
</gene>
<sequence length="498" mass="56771">MASPAKSDFPKFVDGDVLIVISPTQVYKLHSQVVATHSSLFAEQIASKPGPRLNAQARRENAAAYRFEFKRAVADNEFGGFVRVEINESGRVVGPSMNLLMPDFENGKATDNSNRAWDWLFGIFYNRDPVFDDSSLANLLSCVVALIQCAESVSSLEHVRDVVDLALMRQDTVLWTSILGNPHAWLELGRRVQSPTIYSEAAIHLIGQWGSITEEEKNRISEDIRVILDRKATELALVKEAIELRMLGHYPEFMRRTAADKPGRPSYSSDIYMWMAVCFFRQWFSQNISDDRTRRAPDGGLNFYTSLHEGGPAYLNHMDFQEFHKYFPMSIKACHVLEANMGVLKEDIKRFVEDLMVERTHLKRDQHEIYWLTCATIEKGDMPWYTPDSTAKSTDALQSMYDDMEDDMADHLHHGVDDDDVEDELDHDIQGQNMMQMWANANSGTKRTSRNDNHARTRATPKKRASLADYDSANDSDLDEESSDEMFVREAAPDLMEE</sequence>
<proteinExistence type="predicted"/>
<comment type="caution">
    <text evidence="2">The sequence shown here is derived from an EMBL/GenBank/DDBJ whole genome shotgun (WGS) entry which is preliminary data.</text>
</comment>
<feature type="compositionally biased region" description="Acidic residues" evidence="1">
    <location>
        <begin position="472"/>
        <end position="484"/>
    </location>
</feature>
<evidence type="ECO:0008006" key="4">
    <source>
        <dbReference type="Google" id="ProtNLM"/>
    </source>
</evidence>
<dbReference type="PANTHER" id="PTHR38119:SF2">
    <property type="entry name" value="TRANSCRIPTION FACTOR DOMAIN-CONTAINING PROTEIN"/>
    <property type="match status" value="1"/>
</dbReference>
<keyword evidence="3" id="KW-1185">Reference proteome</keyword>
<evidence type="ECO:0000313" key="3">
    <source>
        <dbReference type="Proteomes" id="UP000185904"/>
    </source>
</evidence>
<dbReference type="AlphaFoldDB" id="A0A178BZG8"/>
<reference evidence="2 3" key="1">
    <citation type="submission" date="2016-03" db="EMBL/GenBank/DDBJ databases">
        <title>The draft genome sequence of Fonsecaea nubica causative agent of cutaneous subcutaneous infection in human host.</title>
        <authorList>
            <person name="Costa F."/>
            <person name="Sybren D.H."/>
            <person name="Raittz R.T."/>
            <person name="Weiss V.A."/>
            <person name="Leao A.C."/>
            <person name="Gomes R."/>
            <person name="De Souza E.M."/>
            <person name="Pedrosa F.O."/>
            <person name="Steffens M.B."/>
            <person name="Bombassaro A."/>
            <person name="Tadra-Sfeir M.Z."/>
            <person name="Moreno L.F."/>
            <person name="Najafzadeh M.J."/>
            <person name="Felipe M.S."/>
            <person name="Teixeira M."/>
            <person name="Sun J."/>
            <person name="Xi L."/>
            <person name="Castro M.A."/>
            <person name="Vicente V.A."/>
        </authorList>
    </citation>
    <scope>NUCLEOTIDE SEQUENCE [LARGE SCALE GENOMIC DNA]</scope>
    <source>
        <strain evidence="2 3">CBS 269.64</strain>
    </source>
</reference>
<feature type="compositionally biased region" description="Basic residues" evidence="1">
    <location>
        <begin position="456"/>
        <end position="465"/>
    </location>
</feature>